<proteinExistence type="predicted"/>
<keyword evidence="5" id="KW-0479">Metal-binding</keyword>
<evidence type="ECO:0000256" key="7">
    <source>
        <dbReference type="ARBA" id="ARBA00023052"/>
    </source>
</evidence>
<sequence>MGILSGLSSPADLKNLGLEQLEELAEEIRQLLVEKVSATGGHLGPNLGVVELTIALHKIFNSPNDPIIFDTSHQSYVHKILTGRAGEFDT</sequence>
<organism evidence="8 9">
    <name type="scientific">Corynebacterium pollutisoli</name>
    <dbReference type="NCBI Taxonomy" id="1610489"/>
    <lineage>
        <taxon>Bacteria</taxon>
        <taxon>Bacillati</taxon>
        <taxon>Actinomycetota</taxon>
        <taxon>Actinomycetes</taxon>
        <taxon>Mycobacteriales</taxon>
        <taxon>Corynebacteriaceae</taxon>
        <taxon>Corynebacterium</taxon>
    </lineage>
</organism>
<dbReference type="SUPFAM" id="SSF52518">
    <property type="entry name" value="Thiamin diphosphate-binding fold (THDP-binding)"/>
    <property type="match status" value="1"/>
</dbReference>
<evidence type="ECO:0000256" key="3">
    <source>
        <dbReference type="ARBA" id="ARBA00011738"/>
    </source>
</evidence>
<keyword evidence="7" id="KW-0786">Thiamine pyrophosphate</keyword>
<keyword evidence="4" id="KW-0808">Transferase</keyword>
<accession>A0A7X8MTQ0</accession>
<name>A0A7X8MTQ0_9CORY</name>
<comment type="cofactor">
    <cofactor evidence="2">
        <name>thiamine diphosphate</name>
        <dbReference type="ChEBI" id="CHEBI:58937"/>
    </cofactor>
</comment>
<dbReference type="InterPro" id="IPR029061">
    <property type="entry name" value="THDP-binding"/>
</dbReference>
<reference evidence="8 9" key="1">
    <citation type="journal article" date="2020" name="Biotechnol. Biofuels">
        <title>New insights from the biogas microbiome by comprehensive genome-resolved metagenomics of nearly 1600 species originating from multiple anaerobic digesters.</title>
        <authorList>
            <person name="Campanaro S."/>
            <person name="Treu L."/>
            <person name="Rodriguez-R L.M."/>
            <person name="Kovalovszki A."/>
            <person name="Ziels R.M."/>
            <person name="Maus I."/>
            <person name="Zhu X."/>
            <person name="Kougias P.G."/>
            <person name="Basile A."/>
            <person name="Luo G."/>
            <person name="Schluter A."/>
            <person name="Konstantinidis K.T."/>
            <person name="Angelidaki I."/>
        </authorList>
    </citation>
    <scope>NUCLEOTIDE SEQUENCE [LARGE SCALE GENOMIC DNA]</scope>
    <source>
        <strain evidence="8">AS23ysBPME_344</strain>
    </source>
</reference>
<comment type="cofactor">
    <cofactor evidence="1">
        <name>Mg(2+)</name>
        <dbReference type="ChEBI" id="CHEBI:18420"/>
    </cofactor>
</comment>
<dbReference type="GO" id="GO:0005829">
    <property type="term" value="C:cytosol"/>
    <property type="evidence" value="ECO:0007669"/>
    <property type="project" value="TreeGrafter"/>
</dbReference>
<dbReference type="Gene3D" id="3.40.50.970">
    <property type="match status" value="1"/>
</dbReference>
<dbReference type="GO" id="GO:0019288">
    <property type="term" value="P:isopentenyl diphosphate biosynthetic process, methylerythritol 4-phosphate pathway"/>
    <property type="evidence" value="ECO:0007669"/>
    <property type="project" value="TreeGrafter"/>
</dbReference>
<evidence type="ECO:0000313" key="9">
    <source>
        <dbReference type="Proteomes" id="UP000568696"/>
    </source>
</evidence>
<dbReference type="PANTHER" id="PTHR43322">
    <property type="entry name" value="1-D-DEOXYXYLULOSE 5-PHOSPHATE SYNTHASE-RELATED"/>
    <property type="match status" value="1"/>
</dbReference>
<evidence type="ECO:0000256" key="5">
    <source>
        <dbReference type="ARBA" id="ARBA00022723"/>
    </source>
</evidence>
<dbReference type="GO" id="GO:0000287">
    <property type="term" value="F:magnesium ion binding"/>
    <property type="evidence" value="ECO:0007669"/>
    <property type="project" value="UniProtKB-ARBA"/>
</dbReference>
<comment type="caution">
    <text evidence="8">The sequence shown here is derived from an EMBL/GenBank/DDBJ whole genome shotgun (WGS) entry which is preliminary data.</text>
</comment>
<keyword evidence="6" id="KW-0460">Magnesium</keyword>
<dbReference type="Proteomes" id="UP000568696">
    <property type="component" value="Unassembled WGS sequence"/>
</dbReference>
<evidence type="ECO:0000256" key="2">
    <source>
        <dbReference type="ARBA" id="ARBA00001964"/>
    </source>
</evidence>
<dbReference type="EMBL" id="JAAYSN010000011">
    <property type="protein sequence ID" value="NLP38230.1"/>
    <property type="molecule type" value="Genomic_DNA"/>
</dbReference>
<dbReference type="GO" id="GO:0016114">
    <property type="term" value="P:terpenoid biosynthetic process"/>
    <property type="evidence" value="ECO:0007669"/>
    <property type="project" value="InterPro"/>
</dbReference>
<dbReference type="AlphaFoldDB" id="A0A7X8MTQ0"/>
<evidence type="ECO:0000256" key="1">
    <source>
        <dbReference type="ARBA" id="ARBA00001946"/>
    </source>
</evidence>
<dbReference type="InterPro" id="IPR005477">
    <property type="entry name" value="Dxylulose-5-P_synthase"/>
</dbReference>
<dbReference type="PANTHER" id="PTHR43322:SF5">
    <property type="entry name" value="1-DEOXY-D-XYLULOSE-5-PHOSPHATE SYNTHASE, CHLOROPLASTIC"/>
    <property type="match status" value="1"/>
</dbReference>
<evidence type="ECO:0000256" key="6">
    <source>
        <dbReference type="ARBA" id="ARBA00022842"/>
    </source>
</evidence>
<dbReference type="GO" id="GO:0008661">
    <property type="term" value="F:1-deoxy-D-xylulose-5-phosphate synthase activity"/>
    <property type="evidence" value="ECO:0007669"/>
    <property type="project" value="InterPro"/>
</dbReference>
<dbReference type="Pfam" id="PF13292">
    <property type="entry name" value="DXP_synthase_N"/>
    <property type="match status" value="1"/>
</dbReference>
<comment type="subunit">
    <text evidence="3">Homodimer.</text>
</comment>
<evidence type="ECO:0000313" key="8">
    <source>
        <dbReference type="EMBL" id="NLP38230.1"/>
    </source>
</evidence>
<gene>
    <name evidence="8" type="ORF">GX356_00710</name>
</gene>
<dbReference type="InterPro" id="IPR049557">
    <property type="entry name" value="Transketolase_CS"/>
</dbReference>
<feature type="non-terminal residue" evidence="8">
    <location>
        <position position="90"/>
    </location>
</feature>
<protein>
    <submittedName>
        <fullName evidence="8">1-deoxy-D-xylulose-5-phosphate synthase</fullName>
    </submittedName>
</protein>
<evidence type="ECO:0000256" key="4">
    <source>
        <dbReference type="ARBA" id="ARBA00022679"/>
    </source>
</evidence>
<dbReference type="PROSITE" id="PS00801">
    <property type="entry name" value="TRANSKETOLASE_1"/>
    <property type="match status" value="1"/>
</dbReference>